<reference evidence="8" key="2">
    <citation type="submission" date="2024-03" db="EMBL/GenBank/DDBJ databases">
        <title>30 novel species of actinomycetes from the DSMZ collection.</title>
        <authorList>
            <person name="Nouioui I."/>
        </authorList>
    </citation>
    <scope>NUCLEOTIDE SEQUENCE</scope>
    <source>
        <strain evidence="10">DSM 41979</strain>
        <strain evidence="8">DSM 41982</strain>
    </source>
</reference>
<organism evidence="8 9">
    <name type="scientific">Streptomyces evansiae</name>
    <dbReference type="NCBI Taxonomy" id="3075535"/>
    <lineage>
        <taxon>Bacteria</taxon>
        <taxon>Bacillati</taxon>
        <taxon>Actinomycetota</taxon>
        <taxon>Actinomycetes</taxon>
        <taxon>Kitasatosporales</taxon>
        <taxon>Streptomycetaceae</taxon>
        <taxon>Streptomyces</taxon>
    </lineage>
</organism>
<dbReference type="Proteomes" id="UP001183607">
    <property type="component" value="Unassembled WGS sequence"/>
</dbReference>
<evidence type="ECO:0000256" key="6">
    <source>
        <dbReference type="ARBA" id="ARBA00023306"/>
    </source>
</evidence>
<keyword evidence="10" id="KW-1185">Reference proteome</keyword>
<protein>
    <submittedName>
        <fullName evidence="8">SsgA family sporulation/cell division regulator</fullName>
    </submittedName>
</protein>
<dbReference type="GO" id="GO:0030435">
    <property type="term" value="P:sporulation resulting in formation of a cellular spore"/>
    <property type="evidence" value="ECO:0007669"/>
    <property type="project" value="UniProtKB-KW"/>
</dbReference>
<dbReference type="AlphaFoldDB" id="A0ABD5E028"/>
<dbReference type="EMBL" id="JAVRET010000008">
    <property type="protein sequence ID" value="MDT0408489.1"/>
    <property type="molecule type" value="Genomic_DNA"/>
</dbReference>
<name>A0ABD5E028_9ACTN</name>
<dbReference type="InterPro" id="IPR038658">
    <property type="entry name" value="SsgB_sf"/>
</dbReference>
<gene>
    <name evidence="8" type="ORF">RM574_04820</name>
    <name evidence="7" type="ORF">RM698_05400</name>
</gene>
<dbReference type="RefSeq" id="WP_009069909.1">
    <property type="nucleotide sequence ID" value="NZ_JAVRER010000005.1"/>
</dbReference>
<dbReference type="EMBL" id="JAVRER010000005">
    <property type="protein sequence ID" value="MDT0414805.1"/>
    <property type="molecule type" value="Genomic_DNA"/>
</dbReference>
<keyword evidence="6" id="KW-0131">Cell cycle</keyword>
<evidence type="ECO:0000256" key="5">
    <source>
        <dbReference type="ARBA" id="ARBA00023210"/>
    </source>
</evidence>
<sequence length="137" mass="14906">MSLTIEQAVKAHVVAAAAFLPTVEATFHYDARDPFAVRVDFPASATLEGTEVSWTFARELLREGLTGPVGTGDVRVRPHGWERLIVEFHAPEGMAVVHLPSAEVRGFLERTAAVVAPGEERITVDLDRCLAALMREG</sequence>
<accession>A0ABD5E028</accession>
<comment type="subcellular location">
    <subcellularLocation>
        <location evidence="1">Cell septum</location>
    </subcellularLocation>
</comment>
<keyword evidence="5" id="KW-0717">Septation</keyword>
<dbReference type="GO" id="GO:0000917">
    <property type="term" value="P:division septum assembly"/>
    <property type="evidence" value="ECO:0007669"/>
    <property type="project" value="UniProtKB-KW"/>
</dbReference>
<evidence type="ECO:0000256" key="4">
    <source>
        <dbReference type="ARBA" id="ARBA00022969"/>
    </source>
</evidence>
<comment type="caution">
    <text evidence="8">The sequence shown here is derived from an EMBL/GenBank/DDBJ whole genome shotgun (WGS) entry which is preliminary data.</text>
</comment>
<reference evidence="9" key="1">
    <citation type="submission" date="2023-07" db="EMBL/GenBank/DDBJ databases">
        <title>30 novel species of actinomycetes from the DSMZ collection.</title>
        <authorList>
            <person name="Nouioui I."/>
        </authorList>
    </citation>
    <scope>NUCLEOTIDE SEQUENCE [LARGE SCALE GENOMIC DNA]</scope>
    <source>
        <strain evidence="7">DSM 41979</strain>
        <strain evidence="9">DSM 41982</strain>
    </source>
</reference>
<dbReference type="Pfam" id="PF04686">
    <property type="entry name" value="SsgA"/>
    <property type="match status" value="1"/>
</dbReference>
<dbReference type="InterPro" id="IPR006776">
    <property type="entry name" value="SsgB"/>
</dbReference>
<dbReference type="GO" id="GO:0030428">
    <property type="term" value="C:cell septum"/>
    <property type="evidence" value="ECO:0007669"/>
    <property type="project" value="UniProtKB-SubCell"/>
</dbReference>
<evidence type="ECO:0000313" key="10">
    <source>
        <dbReference type="Proteomes" id="UP001183610"/>
    </source>
</evidence>
<dbReference type="Proteomes" id="UP001183610">
    <property type="component" value="Unassembled WGS sequence"/>
</dbReference>
<evidence type="ECO:0000256" key="3">
    <source>
        <dbReference type="ARBA" id="ARBA00022618"/>
    </source>
</evidence>
<evidence type="ECO:0000313" key="9">
    <source>
        <dbReference type="Proteomes" id="UP001183607"/>
    </source>
</evidence>
<evidence type="ECO:0000256" key="1">
    <source>
        <dbReference type="ARBA" id="ARBA00004431"/>
    </source>
</evidence>
<keyword evidence="4" id="KW-0749">Sporulation</keyword>
<dbReference type="Gene3D" id="2.30.31.20">
    <property type="entry name" value="Sporulation-specific cell division protein SsgB"/>
    <property type="match status" value="1"/>
</dbReference>
<comment type="similarity">
    <text evidence="2">Belongs to the SsgA family.</text>
</comment>
<keyword evidence="3" id="KW-0132">Cell division</keyword>
<evidence type="ECO:0000313" key="8">
    <source>
        <dbReference type="EMBL" id="MDT0414805.1"/>
    </source>
</evidence>
<proteinExistence type="inferred from homology"/>
<evidence type="ECO:0000313" key="7">
    <source>
        <dbReference type="EMBL" id="MDT0408489.1"/>
    </source>
</evidence>
<evidence type="ECO:0000256" key="2">
    <source>
        <dbReference type="ARBA" id="ARBA00009323"/>
    </source>
</evidence>